<proteinExistence type="predicted"/>
<evidence type="ECO:0000313" key="2">
    <source>
        <dbReference type="Proteomes" id="UP000823485"/>
    </source>
</evidence>
<dbReference type="InterPro" id="IPR019642">
    <property type="entry name" value="DUF2507"/>
</dbReference>
<reference evidence="1 2" key="1">
    <citation type="submission" date="2021-01" db="EMBL/GenBank/DDBJ databases">
        <title>Genomic Encyclopedia of Type Strains, Phase IV (KMG-IV): sequencing the most valuable type-strain genomes for metagenomic binning, comparative biology and taxonomic classification.</title>
        <authorList>
            <person name="Goeker M."/>
        </authorList>
    </citation>
    <scope>NUCLEOTIDE SEQUENCE [LARGE SCALE GENOMIC DNA]</scope>
    <source>
        <strain evidence="1 2">DSM 105453</strain>
    </source>
</reference>
<dbReference type="InterPro" id="IPR024096">
    <property type="entry name" value="NO_sig/Golgi_transp_ligand-bd"/>
</dbReference>
<dbReference type="RefSeq" id="WP_321189656.1">
    <property type="nucleotide sequence ID" value="NZ_JAFBFH010000009.1"/>
</dbReference>
<sequence length="147" mass="17020">MESLTKKENKQQEVPMFAYELLRDVLIPDLLGDDIFEISYLAGKNLARKFPLLSIDEALSFFAEAGWGHLQIVHEKRNEYKLELSGWIVKRRLQINSQSCFRLESGFIAEQVQSMKQALAEAFEEIDKKQMKVIITVRWDKNDPVGS</sequence>
<protein>
    <submittedName>
        <fullName evidence="1">Hydrocarbon binding protein</fullName>
    </submittedName>
</protein>
<accession>A0ABS2R6J3</accession>
<dbReference type="Gene3D" id="3.30.1380.20">
    <property type="entry name" value="Trafficking protein particle complex subunit 3"/>
    <property type="match status" value="1"/>
</dbReference>
<gene>
    <name evidence="1" type="ORF">JOC94_001716</name>
</gene>
<dbReference type="EMBL" id="JAFBFH010000009">
    <property type="protein sequence ID" value="MBM7714744.1"/>
    <property type="molecule type" value="Genomic_DNA"/>
</dbReference>
<organism evidence="1 2">
    <name type="scientific">Siminovitchia thermophila</name>
    <dbReference type="NCBI Taxonomy" id="1245522"/>
    <lineage>
        <taxon>Bacteria</taxon>
        <taxon>Bacillati</taxon>
        <taxon>Bacillota</taxon>
        <taxon>Bacilli</taxon>
        <taxon>Bacillales</taxon>
        <taxon>Bacillaceae</taxon>
        <taxon>Siminovitchia</taxon>
    </lineage>
</organism>
<dbReference type="SUPFAM" id="SSF111126">
    <property type="entry name" value="Ligand-binding domain in the NO signalling and Golgi transport"/>
    <property type="match status" value="1"/>
</dbReference>
<evidence type="ECO:0000313" key="1">
    <source>
        <dbReference type="EMBL" id="MBM7714744.1"/>
    </source>
</evidence>
<name>A0ABS2R6J3_9BACI</name>
<keyword evidence="2" id="KW-1185">Reference proteome</keyword>
<comment type="caution">
    <text evidence="1">The sequence shown here is derived from an EMBL/GenBank/DDBJ whole genome shotgun (WGS) entry which is preliminary data.</text>
</comment>
<dbReference type="Pfam" id="PF10702">
    <property type="entry name" value="DUF2507"/>
    <property type="match status" value="1"/>
</dbReference>
<dbReference type="Proteomes" id="UP000823485">
    <property type="component" value="Unassembled WGS sequence"/>
</dbReference>